<name>A0A174SVG4_FLAPL</name>
<gene>
    <name evidence="2" type="ORF">GKE97_08030</name>
</gene>
<dbReference type="PROSITE" id="PS51782">
    <property type="entry name" value="LYSM"/>
    <property type="match status" value="1"/>
</dbReference>
<evidence type="ECO:0000313" key="3">
    <source>
        <dbReference type="Proteomes" id="UP000434475"/>
    </source>
</evidence>
<protein>
    <submittedName>
        <fullName evidence="2">LysM peptidoglycan-binding domain-containing protein</fullName>
    </submittedName>
</protein>
<dbReference type="AlphaFoldDB" id="A0A174SVG4"/>
<feature type="compositionally biased region" description="Polar residues" evidence="1">
    <location>
        <begin position="155"/>
        <end position="165"/>
    </location>
</feature>
<dbReference type="InterPro" id="IPR018392">
    <property type="entry name" value="LysM"/>
</dbReference>
<organism evidence="2 3">
    <name type="scientific">Flavonifractor plautii</name>
    <name type="common">Fusobacterium plautii</name>
    <dbReference type="NCBI Taxonomy" id="292800"/>
    <lineage>
        <taxon>Bacteria</taxon>
        <taxon>Bacillati</taxon>
        <taxon>Bacillota</taxon>
        <taxon>Clostridia</taxon>
        <taxon>Eubacteriales</taxon>
        <taxon>Oscillospiraceae</taxon>
        <taxon>Flavonifractor</taxon>
    </lineage>
</organism>
<dbReference type="SMART" id="SM00257">
    <property type="entry name" value="LysM"/>
    <property type="match status" value="1"/>
</dbReference>
<dbReference type="EMBL" id="WKPR01000006">
    <property type="protein sequence ID" value="MSB19465.1"/>
    <property type="molecule type" value="Genomic_DNA"/>
</dbReference>
<sequence length="282" mass="30188">MLRLITFLEEAAGVELVLPVTPSSYQWAHEAAIETVTVDQLGDLNFFGGKRMGSTTLHDCLLPAQAYPFLSPGAGTNPWLYLEQLERWVDRGTVVRWLVSGTPVNAAVLLEGVTYREQDGTNDLYADITLRQYTRPETPVLPAEPSASGAGTAASRDSATGTATAKTCTVASGDTLWGICRRYYGDGSLAWRLAAANGIANANLIRPGQVLTIPPLAQLPAAAARPPSAKIAAATKVREVKEEESGTARLVPWVPENTVKSLADLELDKIASGGGLWQSTRW</sequence>
<dbReference type="PANTHER" id="PTHR34700:SF4">
    <property type="entry name" value="PHAGE-LIKE ELEMENT PBSX PROTEIN XKDP"/>
    <property type="match status" value="1"/>
</dbReference>
<evidence type="ECO:0000313" key="2">
    <source>
        <dbReference type="EMBL" id="MSB19465.1"/>
    </source>
</evidence>
<dbReference type="Proteomes" id="UP000434475">
    <property type="component" value="Unassembled WGS sequence"/>
</dbReference>
<dbReference type="InterPro" id="IPR036779">
    <property type="entry name" value="LysM_dom_sf"/>
</dbReference>
<dbReference type="CDD" id="cd00118">
    <property type="entry name" value="LysM"/>
    <property type="match status" value="1"/>
</dbReference>
<proteinExistence type="predicted"/>
<comment type="caution">
    <text evidence="2">The sequence shown here is derived from an EMBL/GenBank/DDBJ whole genome shotgun (WGS) entry which is preliminary data.</text>
</comment>
<dbReference type="RefSeq" id="WP_055270987.1">
    <property type="nucleotide sequence ID" value="NZ_DAWDXJ010000001.1"/>
</dbReference>
<evidence type="ECO:0000256" key="1">
    <source>
        <dbReference type="SAM" id="MobiDB-lite"/>
    </source>
</evidence>
<dbReference type="Pfam" id="PF01476">
    <property type="entry name" value="LysM"/>
    <property type="match status" value="1"/>
</dbReference>
<accession>A0A174SVG4</accession>
<reference evidence="2 3" key="1">
    <citation type="journal article" date="2019" name="Nat. Med.">
        <title>A library of human gut bacterial isolates paired with longitudinal multiomics data enables mechanistic microbiome research.</title>
        <authorList>
            <person name="Poyet M."/>
            <person name="Groussin M."/>
            <person name="Gibbons S.M."/>
            <person name="Avila-Pacheco J."/>
            <person name="Jiang X."/>
            <person name="Kearney S.M."/>
            <person name="Perrotta A.R."/>
            <person name="Berdy B."/>
            <person name="Zhao S."/>
            <person name="Lieberman T.D."/>
            <person name="Swanson P.K."/>
            <person name="Smith M."/>
            <person name="Roesemann S."/>
            <person name="Alexander J.E."/>
            <person name="Rich S.A."/>
            <person name="Livny J."/>
            <person name="Vlamakis H."/>
            <person name="Clish C."/>
            <person name="Bullock K."/>
            <person name="Deik A."/>
            <person name="Scott J."/>
            <person name="Pierce K.A."/>
            <person name="Xavier R.J."/>
            <person name="Alm E.J."/>
        </authorList>
    </citation>
    <scope>NUCLEOTIDE SEQUENCE [LARGE SCALE GENOMIC DNA]</scope>
    <source>
        <strain evidence="2 3">BIOML-A2</strain>
    </source>
</reference>
<dbReference type="SUPFAM" id="SSF54106">
    <property type="entry name" value="LysM domain"/>
    <property type="match status" value="1"/>
</dbReference>
<dbReference type="Gene3D" id="3.10.350.10">
    <property type="entry name" value="LysM domain"/>
    <property type="match status" value="1"/>
</dbReference>
<dbReference type="InterPro" id="IPR052196">
    <property type="entry name" value="Bact_Kbp"/>
</dbReference>
<dbReference type="PANTHER" id="PTHR34700">
    <property type="entry name" value="POTASSIUM BINDING PROTEIN KBP"/>
    <property type="match status" value="1"/>
</dbReference>
<feature type="region of interest" description="Disordered" evidence="1">
    <location>
        <begin position="136"/>
        <end position="165"/>
    </location>
</feature>